<feature type="coiled-coil region" evidence="1">
    <location>
        <begin position="146"/>
        <end position="173"/>
    </location>
</feature>
<dbReference type="InterPro" id="IPR004320">
    <property type="entry name" value="BPS1_pln"/>
</dbReference>
<evidence type="ECO:0000313" key="2">
    <source>
        <dbReference type="EMBL" id="KAE8126199.1"/>
    </source>
</evidence>
<evidence type="ECO:0000256" key="1">
    <source>
        <dbReference type="SAM" id="Coils"/>
    </source>
</evidence>
<dbReference type="AlphaFoldDB" id="A0A5N6RX47"/>
<dbReference type="GO" id="GO:0048364">
    <property type="term" value="P:root development"/>
    <property type="evidence" value="ECO:0007669"/>
    <property type="project" value="InterPro"/>
</dbReference>
<reference evidence="2 3" key="1">
    <citation type="submission" date="2019-06" db="EMBL/GenBank/DDBJ databases">
        <title>A chromosomal-level reference genome of Carpinus fangiana (Coryloideae, Betulaceae).</title>
        <authorList>
            <person name="Yang X."/>
            <person name="Wang Z."/>
            <person name="Zhang L."/>
            <person name="Hao G."/>
            <person name="Liu J."/>
            <person name="Yang Y."/>
        </authorList>
    </citation>
    <scope>NUCLEOTIDE SEQUENCE [LARGE SCALE GENOMIC DNA]</scope>
    <source>
        <strain evidence="2">Cfa_2016G</strain>
        <tissue evidence="2">Leaf</tissue>
    </source>
</reference>
<dbReference type="PANTHER" id="PTHR31509">
    <property type="entry name" value="BPS1-LIKE PROTEIN"/>
    <property type="match status" value="1"/>
</dbReference>
<dbReference type="GO" id="GO:0048367">
    <property type="term" value="P:shoot system development"/>
    <property type="evidence" value="ECO:0007669"/>
    <property type="project" value="InterPro"/>
</dbReference>
<keyword evidence="1" id="KW-0175">Coiled coil</keyword>
<name>A0A5N6RX47_9ROSI</name>
<organism evidence="2 3">
    <name type="scientific">Carpinus fangiana</name>
    <dbReference type="NCBI Taxonomy" id="176857"/>
    <lineage>
        <taxon>Eukaryota</taxon>
        <taxon>Viridiplantae</taxon>
        <taxon>Streptophyta</taxon>
        <taxon>Embryophyta</taxon>
        <taxon>Tracheophyta</taxon>
        <taxon>Spermatophyta</taxon>
        <taxon>Magnoliopsida</taxon>
        <taxon>eudicotyledons</taxon>
        <taxon>Gunneridae</taxon>
        <taxon>Pentapetalae</taxon>
        <taxon>rosids</taxon>
        <taxon>fabids</taxon>
        <taxon>Fagales</taxon>
        <taxon>Betulaceae</taxon>
        <taxon>Carpinus</taxon>
    </lineage>
</organism>
<dbReference type="Proteomes" id="UP000327013">
    <property type="component" value="Chromosome 8"/>
</dbReference>
<feature type="coiled-coil region" evidence="1">
    <location>
        <begin position="268"/>
        <end position="295"/>
    </location>
</feature>
<dbReference type="EMBL" id="CM017328">
    <property type="protein sequence ID" value="KAE8126199.1"/>
    <property type="molecule type" value="Genomic_DNA"/>
</dbReference>
<protein>
    <submittedName>
        <fullName evidence="2">Uncharacterized protein</fullName>
    </submittedName>
</protein>
<gene>
    <name evidence="2" type="ORF">FH972_020940</name>
</gene>
<proteinExistence type="predicted"/>
<sequence>MRPSAMLRSLSFRPIPARLLASPAVTPLPIRTSFDRQLSAELNTLYTASAGAATDESSLLLTLEASISTQKIALHSLSNLTYNRDDHSDHKAIDEYLDLDSIQMLDACNHFSEKIEIIRKYVESLRVNVVSHLLDGQIDQPSAIVLARANNALQSCEKAMERSRRTRKLLSQRLPPPAPTTSVSELDEIISGSKAVALMACRFLGHALSFKSKRCCSWPRLTQKKVKVESEKHKRSSSSMTLTELRVTARELRDHLKSGNHHKLGVAVEKLRRSCGELEERIDALEERVKVLYKHLIDVRMALLGILSQA</sequence>
<dbReference type="OrthoDB" id="1878996at2759"/>
<keyword evidence="3" id="KW-1185">Reference proteome</keyword>
<evidence type="ECO:0000313" key="3">
    <source>
        <dbReference type="Proteomes" id="UP000327013"/>
    </source>
</evidence>
<accession>A0A5N6RX47</accession>
<dbReference type="Pfam" id="PF03087">
    <property type="entry name" value="BPS1"/>
    <property type="match status" value="1"/>
</dbReference>